<keyword evidence="1" id="KW-0472">Membrane</keyword>
<evidence type="ECO:0000256" key="2">
    <source>
        <dbReference type="SAM" id="SignalP"/>
    </source>
</evidence>
<name>A0A401S4T5_CHIPU</name>
<dbReference type="STRING" id="137246.A0A401S4T5"/>
<dbReference type="InterPro" id="IPR003599">
    <property type="entry name" value="Ig_sub"/>
</dbReference>
<dbReference type="GO" id="GO:0005923">
    <property type="term" value="C:bicellular tight junction"/>
    <property type="evidence" value="ECO:0007669"/>
    <property type="project" value="TreeGrafter"/>
</dbReference>
<dbReference type="OMA" id="HSSYYFV"/>
<evidence type="ECO:0000313" key="5">
    <source>
        <dbReference type="Proteomes" id="UP000287033"/>
    </source>
</evidence>
<dbReference type="SMART" id="SM00409">
    <property type="entry name" value="IG"/>
    <property type="match status" value="2"/>
</dbReference>
<feature type="chain" id="PRO_5019423341" description="Ig-like domain-containing protein" evidence="2">
    <location>
        <begin position="21"/>
        <end position="362"/>
    </location>
</feature>
<dbReference type="GO" id="GO:0009986">
    <property type="term" value="C:cell surface"/>
    <property type="evidence" value="ECO:0007669"/>
    <property type="project" value="TreeGrafter"/>
</dbReference>
<dbReference type="AlphaFoldDB" id="A0A401S4T5"/>
<feature type="domain" description="Ig-like" evidence="3">
    <location>
        <begin position="142"/>
        <end position="213"/>
    </location>
</feature>
<dbReference type="Gene3D" id="2.60.40.10">
    <property type="entry name" value="Immunoglobulins"/>
    <property type="match status" value="2"/>
</dbReference>
<keyword evidence="5" id="KW-1185">Reference proteome</keyword>
<accession>A0A401S4T5</accession>
<dbReference type="Proteomes" id="UP000287033">
    <property type="component" value="Unassembled WGS sequence"/>
</dbReference>
<dbReference type="InterPro" id="IPR036179">
    <property type="entry name" value="Ig-like_dom_sf"/>
</dbReference>
<dbReference type="PANTHER" id="PTHR44991">
    <property type="entry name" value="IMMUNOGLOBULIN SUPERFAMILY MEMBER 5"/>
    <property type="match status" value="1"/>
</dbReference>
<dbReference type="SUPFAM" id="SSF48726">
    <property type="entry name" value="Immunoglobulin"/>
    <property type="match status" value="2"/>
</dbReference>
<dbReference type="EMBL" id="BEZZ01000085">
    <property type="protein sequence ID" value="GCC25402.1"/>
    <property type="molecule type" value="Genomic_DNA"/>
</dbReference>
<keyword evidence="1" id="KW-1133">Transmembrane helix</keyword>
<reference evidence="4 5" key="1">
    <citation type="journal article" date="2018" name="Nat. Ecol. Evol.">
        <title>Shark genomes provide insights into elasmobranch evolution and the origin of vertebrates.</title>
        <authorList>
            <person name="Hara Y"/>
            <person name="Yamaguchi K"/>
            <person name="Onimaru K"/>
            <person name="Kadota M"/>
            <person name="Koyanagi M"/>
            <person name="Keeley SD"/>
            <person name="Tatsumi K"/>
            <person name="Tanaka K"/>
            <person name="Motone F"/>
            <person name="Kageyama Y"/>
            <person name="Nozu R"/>
            <person name="Adachi N"/>
            <person name="Nishimura O"/>
            <person name="Nakagawa R"/>
            <person name="Tanegashima C"/>
            <person name="Kiyatake I"/>
            <person name="Matsumoto R"/>
            <person name="Murakumo K"/>
            <person name="Nishida K"/>
            <person name="Terakita A"/>
            <person name="Kuratani S"/>
            <person name="Sato K"/>
            <person name="Hyodo S Kuraku.S."/>
        </authorList>
    </citation>
    <scope>NUCLEOTIDE SEQUENCE [LARGE SCALE GENOMIC DNA]</scope>
</reference>
<proteinExistence type="predicted"/>
<dbReference type="InterPro" id="IPR013783">
    <property type="entry name" value="Ig-like_fold"/>
</dbReference>
<comment type="caution">
    <text evidence="4">The sequence shown here is derived from an EMBL/GenBank/DDBJ whole genome shotgun (WGS) entry which is preliminary data.</text>
</comment>
<dbReference type="InterPro" id="IPR007110">
    <property type="entry name" value="Ig-like_dom"/>
</dbReference>
<feature type="domain" description="Ig-like" evidence="3">
    <location>
        <begin position="20"/>
        <end position="122"/>
    </location>
</feature>
<evidence type="ECO:0000256" key="1">
    <source>
        <dbReference type="SAM" id="Phobius"/>
    </source>
</evidence>
<feature type="signal peptide" evidence="2">
    <location>
        <begin position="1"/>
        <end position="20"/>
    </location>
</feature>
<dbReference type="OrthoDB" id="8822248at2759"/>
<dbReference type="GO" id="GO:0098609">
    <property type="term" value="P:cell-cell adhesion"/>
    <property type="evidence" value="ECO:0007669"/>
    <property type="project" value="TreeGrafter"/>
</dbReference>
<evidence type="ECO:0000313" key="4">
    <source>
        <dbReference type="EMBL" id="GCC25402.1"/>
    </source>
</evidence>
<evidence type="ECO:0000259" key="3">
    <source>
        <dbReference type="PROSITE" id="PS50835"/>
    </source>
</evidence>
<feature type="transmembrane region" description="Helical" evidence="1">
    <location>
        <begin position="225"/>
        <end position="253"/>
    </location>
</feature>
<keyword evidence="1" id="KW-0812">Transmembrane</keyword>
<dbReference type="PROSITE" id="PS50835">
    <property type="entry name" value="IG_LIKE"/>
    <property type="match status" value="2"/>
</dbReference>
<dbReference type="PANTHER" id="PTHR44991:SF1">
    <property type="entry name" value="IMMUNOGLOBULIN SUPERFAMILY MEMBER 5"/>
    <property type="match status" value="1"/>
</dbReference>
<gene>
    <name evidence="4" type="ORF">chiPu_0003812</name>
</gene>
<keyword evidence="2" id="KW-0732">Signal</keyword>
<organism evidence="4 5">
    <name type="scientific">Chiloscyllium punctatum</name>
    <name type="common">Brownbanded bambooshark</name>
    <name type="synonym">Hemiscyllium punctatum</name>
    <dbReference type="NCBI Taxonomy" id="137246"/>
    <lineage>
        <taxon>Eukaryota</taxon>
        <taxon>Metazoa</taxon>
        <taxon>Chordata</taxon>
        <taxon>Craniata</taxon>
        <taxon>Vertebrata</taxon>
        <taxon>Chondrichthyes</taxon>
        <taxon>Elasmobranchii</taxon>
        <taxon>Galeomorphii</taxon>
        <taxon>Galeoidea</taxon>
        <taxon>Orectolobiformes</taxon>
        <taxon>Hemiscylliidae</taxon>
        <taxon>Chiloscyllium</taxon>
    </lineage>
</organism>
<protein>
    <recommendedName>
        <fullName evidence="3">Ig-like domain-containing protein</fullName>
    </recommendedName>
</protein>
<sequence length="362" mass="40040">MGTVGTLITLFSILLGTCLPIQIIEGPKDAFVLLNSDAAFNCTVSLPWTIIIWMMNSTPVLTITPDRPIITDSQFGQRNYTFPESFTSELIISRVSLKNNATVECSLQTDGSQRANLFVQVEGKLFFESKISSVVTDRSTDIVCKAEDWNPDPTITWTINRTTVHSERYTTIVHPPSGHLYTAISTLNLTLSADAEVMCLAAIKALPQPKTVELNITVKPSSHDWTWLIVAIVVPIAVVLLLIILIIVIVCCIKRTKHSESSYQDEIRKISKRKHLETTMGDQKSSGLENFGMSSESLDDFNIPSAVPATSQTNSQNENANIHTIKVPMVSANSFGSQEQIVNQYIINFPAYPQKTRHVTAV</sequence>